<keyword evidence="3" id="KW-1185">Reference proteome</keyword>
<evidence type="ECO:0000259" key="1">
    <source>
        <dbReference type="Pfam" id="PF12937"/>
    </source>
</evidence>
<accession>A0A401H6K5</accession>
<proteinExistence type="predicted"/>
<reference evidence="2 3" key="1">
    <citation type="journal article" date="2018" name="Sci. Rep.">
        <title>Genome sequence of the cauliflower mushroom Sparassis crispa (Hanabiratake) and its association with beneficial usage.</title>
        <authorList>
            <person name="Kiyama R."/>
            <person name="Furutani Y."/>
            <person name="Kawaguchi K."/>
            <person name="Nakanishi T."/>
        </authorList>
    </citation>
    <scope>NUCLEOTIDE SEQUENCE [LARGE SCALE GENOMIC DNA]</scope>
</reference>
<dbReference type="Proteomes" id="UP000287166">
    <property type="component" value="Unassembled WGS sequence"/>
</dbReference>
<dbReference type="InterPro" id="IPR036047">
    <property type="entry name" value="F-box-like_dom_sf"/>
</dbReference>
<gene>
    <name evidence="2" type="ORF">SCP_1800990</name>
</gene>
<dbReference type="OrthoDB" id="3193283at2759"/>
<dbReference type="InterPro" id="IPR001810">
    <property type="entry name" value="F-box_dom"/>
</dbReference>
<dbReference type="Pfam" id="PF12937">
    <property type="entry name" value="F-box-like"/>
    <property type="match status" value="1"/>
</dbReference>
<evidence type="ECO:0000313" key="3">
    <source>
        <dbReference type="Proteomes" id="UP000287166"/>
    </source>
</evidence>
<dbReference type="AlphaFoldDB" id="A0A401H6K5"/>
<dbReference type="Gene3D" id="1.20.1280.50">
    <property type="match status" value="1"/>
</dbReference>
<organism evidence="2 3">
    <name type="scientific">Sparassis crispa</name>
    <dbReference type="NCBI Taxonomy" id="139825"/>
    <lineage>
        <taxon>Eukaryota</taxon>
        <taxon>Fungi</taxon>
        <taxon>Dikarya</taxon>
        <taxon>Basidiomycota</taxon>
        <taxon>Agaricomycotina</taxon>
        <taxon>Agaricomycetes</taxon>
        <taxon>Polyporales</taxon>
        <taxon>Sparassidaceae</taxon>
        <taxon>Sparassis</taxon>
    </lineage>
</organism>
<sequence>MNAVCRINQFPIEILGLIFHFALDPLEEEYEIWPVSESSMLSTTELVNITLVCHLWHDIAIGTPSLWTTFSKFNHVPYTTALQRSRNALLKVQIDYDAAKTFYDMFISDTTIRRIQELHVYLLDISEYPRARCFCFPTPNLERLSLLEVESPKDDTRPLLFHGDTPRLTSLLLDTVGFLPSNRFEVLTQLSIRSLYSSPETPITLLDVTAFLSGCPRLEELMIDEFAVGMQSRNATLHVPSLAYLRRMTIDSQEAGMALASWLMTHAHRSEGVAVRILDQHSFPLQSDFSSTYGTSFKGLHTLDVRMGYQYEWNLIATAFNDVSGIRVERPYSHERPFLLRDWPLAHVRELHIRGSEDVREGTGFETLLSPLVSLTSLVVHLDYPCKKGKPSVLHVLATPCNSQLLCPNLATMRIIAEHASVVEGIAEGGASAVDDIIALAMIRAEYKHSLHAIVLEFAWRHEDMLMRLKALDA</sequence>
<feature type="domain" description="F-box" evidence="1">
    <location>
        <begin position="10"/>
        <end position="70"/>
    </location>
</feature>
<name>A0A401H6K5_9APHY</name>
<protein>
    <recommendedName>
        <fullName evidence="1">F-box domain-containing protein</fullName>
    </recommendedName>
</protein>
<dbReference type="EMBL" id="BFAD01000018">
    <property type="protein sequence ID" value="GBE90077.1"/>
    <property type="molecule type" value="Genomic_DNA"/>
</dbReference>
<dbReference type="InParanoid" id="A0A401H6K5"/>
<comment type="caution">
    <text evidence="2">The sequence shown here is derived from an EMBL/GenBank/DDBJ whole genome shotgun (WGS) entry which is preliminary data.</text>
</comment>
<dbReference type="GeneID" id="38786994"/>
<dbReference type="SUPFAM" id="SSF81383">
    <property type="entry name" value="F-box domain"/>
    <property type="match status" value="1"/>
</dbReference>
<dbReference type="RefSeq" id="XP_027620990.1">
    <property type="nucleotide sequence ID" value="XM_027765189.1"/>
</dbReference>
<evidence type="ECO:0000313" key="2">
    <source>
        <dbReference type="EMBL" id="GBE90077.1"/>
    </source>
</evidence>